<dbReference type="VEuPathDB" id="AmoebaDB:NfTy_052810"/>
<feature type="compositionally biased region" description="Polar residues" evidence="1">
    <location>
        <begin position="295"/>
        <end position="314"/>
    </location>
</feature>
<comment type="caution">
    <text evidence="2">The sequence shown here is derived from an EMBL/GenBank/DDBJ whole genome shotgun (WGS) entry which is preliminary data.</text>
</comment>
<accession>A0A6A5BDG4</accession>
<dbReference type="EMBL" id="VFQX01000043">
    <property type="protein sequence ID" value="KAF0975933.1"/>
    <property type="molecule type" value="Genomic_DNA"/>
</dbReference>
<feature type="compositionally biased region" description="Basic and acidic residues" evidence="1">
    <location>
        <begin position="315"/>
        <end position="324"/>
    </location>
</feature>
<dbReference type="AlphaFoldDB" id="A0A6A5BDG4"/>
<sequence length="388" mass="43053">MPPQLAFLHKSQPQQQQPSTTTTTSSSITTTTTTTTPDLNSSSSLLPFPAHINPKQFKPLGISKLNSHHGKTSCMMNQRNNAIPTTSNSAMIATTTRPNASIRTFSEKNTPPNMTKRRRSFNSGISSTLTSLPFHHHQHSLCDHHQHSSSTQGTFLTSGIITSGLQFSSTTSSVLRAVASSLSINSSSSVVMNKRAKPMHYLTRSFHVKCNLHSSMSSQNSAASSPEFEDLHVDVSSLFNVQGHSNSRMVRHHDDDADDHEMNPNKCCSSSQVPNRKQQQPQQSPSSSDHPFDMQISSSNSDNDGEETFSSCHENLNHSKDHPDLSTSSTLHYETLVNKALRPLHEYEIVITSIARRRILIEYVNSELSREAETFQREFLIRAQVDAE</sequence>
<gene>
    <name evidence="2" type="ORF">FDP41_005260</name>
</gene>
<keyword evidence="3" id="KW-1185">Reference proteome</keyword>
<feature type="region of interest" description="Disordered" evidence="1">
    <location>
        <begin position="1"/>
        <end position="47"/>
    </location>
</feature>
<feature type="compositionally biased region" description="Basic and acidic residues" evidence="1">
    <location>
        <begin position="252"/>
        <end position="263"/>
    </location>
</feature>
<dbReference type="OrthoDB" id="10635858at2759"/>
<feature type="region of interest" description="Disordered" evidence="1">
    <location>
        <begin position="246"/>
        <end position="327"/>
    </location>
</feature>
<dbReference type="VEuPathDB" id="AmoebaDB:NF0111070"/>
<dbReference type="Proteomes" id="UP000444721">
    <property type="component" value="Unassembled WGS sequence"/>
</dbReference>
<name>A0A6A5BDG4_NAEFO</name>
<feature type="compositionally biased region" description="Low complexity" evidence="1">
    <location>
        <begin position="11"/>
        <end position="37"/>
    </location>
</feature>
<dbReference type="RefSeq" id="XP_044560646.1">
    <property type="nucleotide sequence ID" value="XM_044708766.1"/>
</dbReference>
<organism evidence="2 3">
    <name type="scientific">Naegleria fowleri</name>
    <name type="common">Brain eating amoeba</name>
    <dbReference type="NCBI Taxonomy" id="5763"/>
    <lineage>
        <taxon>Eukaryota</taxon>
        <taxon>Discoba</taxon>
        <taxon>Heterolobosea</taxon>
        <taxon>Tetramitia</taxon>
        <taxon>Eutetramitia</taxon>
        <taxon>Vahlkampfiidae</taxon>
        <taxon>Naegleria</taxon>
    </lineage>
</organism>
<proteinExistence type="predicted"/>
<dbReference type="VEuPathDB" id="AmoebaDB:FDP41_005260"/>
<evidence type="ECO:0000313" key="2">
    <source>
        <dbReference type="EMBL" id="KAF0975933.1"/>
    </source>
</evidence>
<feature type="compositionally biased region" description="Polar residues" evidence="1">
    <location>
        <begin position="266"/>
        <end position="277"/>
    </location>
</feature>
<evidence type="ECO:0000313" key="3">
    <source>
        <dbReference type="Proteomes" id="UP000444721"/>
    </source>
</evidence>
<protein>
    <submittedName>
        <fullName evidence="2">Uncharacterized protein</fullName>
    </submittedName>
</protein>
<feature type="compositionally biased region" description="Low complexity" evidence="1">
    <location>
        <begin position="278"/>
        <end position="288"/>
    </location>
</feature>
<reference evidence="2 3" key="1">
    <citation type="journal article" date="2019" name="Sci. Rep.">
        <title>Nanopore sequencing improves the draft genome of the human pathogenic amoeba Naegleria fowleri.</title>
        <authorList>
            <person name="Liechti N."/>
            <person name="Schurch N."/>
            <person name="Bruggmann R."/>
            <person name="Wittwer M."/>
        </authorList>
    </citation>
    <scope>NUCLEOTIDE SEQUENCE [LARGE SCALE GENOMIC DNA]</scope>
    <source>
        <strain evidence="2 3">ATCC 30894</strain>
    </source>
</reference>
<evidence type="ECO:0000256" key="1">
    <source>
        <dbReference type="SAM" id="MobiDB-lite"/>
    </source>
</evidence>
<dbReference type="GeneID" id="68112478"/>